<keyword evidence="4 6" id="KW-0472">Membrane</keyword>
<accession>A0A559IZK1</accession>
<evidence type="ECO:0000256" key="5">
    <source>
        <dbReference type="ARBA" id="ARBA00023600"/>
    </source>
</evidence>
<comment type="similarity">
    <text evidence="5">Belongs to the bacteriophage holin family. Cp-1 holin subfamily.</text>
</comment>
<protein>
    <submittedName>
        <fullName evidence="7">Phage holin family protein</fullName>
    </submittedName>
</protein>
<keyword evidence="8" id="KW-1185">Reference proteome</keyword>
<gene>
    <name evidence="7" type="ORF">FPZ44_08285</name>
</gene>
<dbReference type="AlphaFoldDB" id="A0A559IZK1"/>
<dbReference type="EMBL" id="VNJK01000001">
    <property type="protein sequence ID" value="TVX93058.1"/>
    <property type="molecule type" value="Genomic_DNA"/>
</dbReference>
<evidence type="ECO:0000256" key="1">
    <source>
        <dbReference type="ARBA" id="ARBA00004141"/>
    </source>
</evidence>
<dbReference type="InterPro" id="IPR006480">
    <property type="entry name" value="Phage_holin_4_1"/>
</dbReference>
<dbReference type="NCBIfam" id="TIGR01593">
    <property type="entry name" value="holin_tox_secr"/>
    <property type="match status" value="1"/>
</dbReference>
<comment type="caution">
    <text evidence="7">The sequence shown here is derived from an EMBL/GenBank/DDBJ whole genome shotgun (WGS) entry which is preliminary data.</text>
</comment>
<dbReference type="RefSeq" id="WP_144989169.1">
    <property type="nucleotide sequence ID" value="NZ_VNJK01000001.1"/>
</dbReference>
<sequence>MNQFTKLIAETIGFKTTEQVAATATVGAFGTMAAYMFGGWPTLLQVLLMMVIIDYVSGITAAGLTGTLRSGIGFIGIARKILIFLIVAIAHQVDLVLGDQHMIRDATIFFYMANELLSIIENAGRMGVPVPSVIRKAIEILKDKEGGKR</sequence>
<keyword evidence="3 6" id="KW-1133">Transmembrane helix</keyword>
<feature type="transmembrane region" description="Helical" evidence="6">
    <location>
        <begin position="20"/>
        <end position="37"/>
    </location>
</feature>
<evidence type="ECO:0000313" key="7">
    <source>
        <dbReference type="EMBL" id="TVX93058.1"/>
    </source>
</evidence>
<evidence type="ECO:0000256" key="4">
    <source>
        <dbReference type="ARBA" id="ARBA00023136"/>
    </source>
</evidence>
<proteinExistence type="inferred from homology"/>
<evidence type="ECO:0000256" key="6">
    <source>
        <dbReference type="SAM" id="Phobius"/>
    </source>
</evidence>
<dbReference type="Proteomes" id="UP000318102">
    <property type="component" value="Unassembled WGS sequence"/>
</dbReference>
<reference evidence="7 8" key="1">
    <citation type="submission" date="2019-07" db="EMBL/GenBank/DDBJ databases">
        <authorList>
            <person name="Kim J."/>
        </authorList>
    </citation>
    <scope>NUCLEOTIDE SEQUENCE [LARGE SCALE GENOMIC DNA]</scope>
    <source>
        <strain evidence="7 8">N4</strain>
    </source>
</reference>
<evidence type="ECO:0000313" key="8">
    <source>
        <dbReference type="Proteomes" id="UP000318102"/>
    </source>
</evidence>
<organism evidence="7 8">
    <name type="scientific">Paenibacillus agilis</name>
    <dbReference type="NCBI Taxonomy" id="3020863"/>
    <lineage>
        <taxon>Bacteria</taxon>
        <taxon>Bacillati</taxon>
        <taxon>Bacillota</taxon>
        <taxon>Bacilli</taxon>
        <taxon>Bacillales</taxon>
        <taxon>Paenibacillaceae</taxon>
        <taxon>Paenibacillus</taxon>
    </lineage>
</organism>
<keyword evidence="2 6" id="KW-0812">Transmembrane</keyword>
<evidence type="ECO:0000256" key="2">
    <source>
        <dbReference type="ARBA" id="ARBA00022692"/>
    </source>
</evidence>
<dbReference type="Pfam" id="PF05105">
    <property type="entry name" value="Phage_holin_4_1"/>
    <property type="match status" value="1"/>
</dbReference>
<name>A0A559IZK1_9BACL</name>
<dbReference type="OrthoDB" id="88184at2"/>
<comment type="subcellular location">
    <subcellularLocation>
        <location evidence="1">Membrane</location>
        <topology evidence="1">Multi-pass membrane protein</topology>
    </subcellularLocation>
</comment>
<evidence type="ECO:0000256" key="3">
    <source>
        <dbReference type="ARBA" id="ARBA00022989"/>
    </source>
</evidence>
<dbReference type="GO" id="GO:0016020">
    <property type="term" value="C:membrane"/>
    <property type="evidence" value="ECO:0007669"/>
    <property type="project" value="UniProtKB-SubCell"/>
</dbReference>
<feature type="transmembrane region" description="Helical" evidence="6">
    <location>
        <begin position="43"/>
        <end position="64"/>
    </location>
</feature>